<dbReference type="KEGG" id="oai:OLEAN_C12760"/>
<dbReference type="PATRIC" id="fig|698738.3.peg.1322"/>
<dbReference type="HOGENOM" id="CLU_114442_0_0_6"/>
<dbReference type="SUPFAM" id="SSF54534">
    <property type="entry name" value="FKBP-like"/>
    <property type="match status" value="1"/>
</dbReference>
<evidence type="ECO:0000313" key="2">
    <source>
        <dbReference type="Proteomes" id="UP000032749"/>
    </source>
</evidence>
<name>R4YLF3_OLEAN</name>
<organism evidence="1 2">
    <name type="scientific">Oleispira antarctica RB-8</name>
    <dbReference type="NCBI Taxonomy" id="698738"/>
    <lineage>
        <taxon>Bacteria</taxon>
        <taxon>Pseudomonadati</taxon>
        <taxon>Pseudomonadota</taxon>
        <taxon>Gammaproteobacteria</taxon>
        <taxon>Oceanospirillales</taxon>
        <taxon>Oceanospirillaceae</taxon>
        <taxon>Oleispira</taxon>
    </lineage>
</organism>
<dbReference type="Gene3D" id="3.10.50.30">
    <property type="entry name" value="Transcription elongation factor, GreA/GreB, C-terminal domain"/>
    <property type="match status" value="1"/>
</dbReference>
<keyword evidence="2" id="KW-1185">Reference proteome</keyword>
<dbReference type="GO" id="GO:0032784">
    <property type="term" value="P:regulation of DNA-templated transcription elongation"/>
    <property type="evidence" value="ECO:0007669"/>
    <property type="project" value="InterPro"/>
</dbReference>
<protein>
    <submittedName>
        <fullName evidence="1">Transcription elongation factor</fullName>
    </submittedName>
</protein>
<reference evidence="1 2" key="1">
    <citation type="journal article" date="2013" name="Nat. Commun.">
        <title>Genome sequence and functional genomic analysis of the oil-degrading bacterium Oleispira antarctica.</title>
        <authorList>
            <person name="Kube M."/>
            <person name="Chernikova T.N."/>
            <person name="Al-Ramahi Y."/>
            <person name="Beloqui A."/>
            <person name="Lopez-Cortez N."/>
            <person name="Guazzaroni M.E."/>
            <person name="Heipieper H.J."/>
            <person name="Klages S."/>
            <person name="Kotsyurbenko O.R."/>
            <person name="Langer I."/>
            <person name="Nechitaylo T.Y."/>
            <person name="Lunsdorf H."/>
            <person name="Fernandez M."/>
            <person name="Juarez S."/>
            <person name="Ciordia S."/>
            <person name="Singer A."/>
            <person name="Kagan O."/>
            <person name="Egorova O."/>
            <person name="Petit P.A."/>
            <person name="Stogios P."/>
            <person name="Kim Y."/>
            <person name="Tchigvintsev A."/>
            <person name="Flick R."/>
            <person name="Denaro R."/>
            <person name="Genovese M."/>
            <person name="Albar J.P."/>
            <person name="Reva O.N."/>
            <person name="Martinez-Gomariz M."/>
            <person name="Tran H."/>
            <person name="Ferrer M."/>
            <person name="Savchenko A."/>
            <person name="Yakunin A.F."/>
            <person name="Yakimov M.M."/>
            <person name="Golyshina O.V."/>
            <person name="Reinhardt R."/>
            <person name="Golyshin P.N."/>
        </authorList>
    </citation>
    <scope>NUCLEOTIDE SEQUENCE [LARGE SCALE GENOMIC DNA]</scope>
</reference>
<dbReference type="GO" id="GO:0003746">
    <property type="term" value="F:translation elongation factor activity"/>
    <property type="evidence" value="ECO:0007669"/>
    <property type="project" value="UniProtKB-KW"/>
</dbReference>
<dbReference type="Proteomes" id="UP000032749">
    <property type="component" value="Chromosome"/>
</dbReference>
<keyword evidence="1" id="KW-0648">Protein biosynthesis</keyword>
<proteinExistence type="predicted"/>
<accession>R4YLF3</accession>
<dbReference type="GO" id="GO:0003677">
    <property type="term" value="F:DNA binding"/>
    <property type="evidence" value="ECO:0007669"/>
    <property type="project" value="InterPro"/>
</dbReference>
<keyword evidence="1" id="KW-0251">Elongation factor</keyword>
<dbReference type="OrthoDB" id="5293337at2"/>
<evidence type="ECO:0000313" key="1">
    <source>
        <dbReference type="EMBL" id="CCK75452.1"/>
    </source>
</evidence>
<dbReference type="STRING" id="698738.OLEAN_C12760"/>
<dbReference type="InterPro" id="IPR036953">
    <property type="entry name" value="GreA/GreB_C_sf"/>
</dbReference>
<gene>
    <name evidence="1" type="ORF">OLEAN_C12760</name>
</gene>
<sequence>MNKKELLKQLLDYLQQEIDATLSAVNEAHALASHEQSKPENQYDTLALEAAYLAHGQSERIAQLQRQFMLLDHFEFLDYNEDSCIVVGALVCVEDKKGHSQWLWLLPVVGGVLLKLKGNNRSKSECENLDIRTITPEAPLAKKLLGGYVGDEVVLNLGHKKKQFEIIELL</sequence>
<dbReference type="EMBL" id="FO203512">
    <property type="protein sequence ID" value="CCK75452.1"/>
    <property type="molecule type" value="Genomic_DNA"/>
</dbReference>
<dbReference type="AlphaFoldDB" id="R4YLF3"/>